<name>A0A498QCF9_9MYCO</name>
<gene>
    <name evidence="1" type="ORF">LAUMK136_04879</name>
</gene>
<evidence type="ECO:0000313" key="1">
    <source>
        <dbReference type="EMBL" id="VBA43037.1"/>
    </source>
</evidence>
<protein>
    <recommendedName>
        <fullName evidence="3">PE domain-containing protein</fullName>
    </recommendedName>
</protein>
<proteinExistence type="predicted"/>
<dbReference type="AlphaFoldDB" id="A0A498QCF9"/>
<evidence type="ECO:0000313" key="2">
    <source>
        <dbReference type="Proteomes" id="UP000273307"/>
    </source>
</evidence>
<keyword evidence="2" id="KW-1185">Reference proteome</keyword>
<sequence length="57" mass="5285">MTLRVVPEGLAGAAAQAEAQSAGLGTARAAAGIAQVSVSYAAGDTAAVSNGPASDLA</sequence>
<dbReference type="Proteomes" id="UP000273307">
    <property type="component" value="Unassembled WGS sequence"/>
</dbReference>
<evidence type="ECO:0008006" key="3">
    <source>
        <dbReference type="Google" id="ProtNLM"/>
    </source>
</evidence>
<organism evidence="1 2">
    <name type="scientific">Mycobacterium attenuatum</name>
    <dbReference type="NCBI Taxonomy" id="2341086"/>
    <lineage>
        <taxon>Bacteria</taxon>
        <taxon>Bacillati</taxon>
        <taxon>Actinomycetota</taxon>
        <taxon>Actinomycetes</taxon>
        <taxon>Mycobacteriales</taxon>
        <taxon>Mycobacteriaceae</taxon>
        <taxon>Mycobacterium</taxon>
    </lineage>
</organism>
<dbReference type="EMBL" id="UPHP01000128">
    <property type="protein sequence ID" value="VBA43037.1"/>
    <property type="molecule type" value="Genomic_DNA"/>
</dbReference>
<accession>A0A498QCF9</accession>
<reference evidence="1 2" key="1">
    <citation type="submission" date="2018-09" db="EMBL/GenBank/DDBJ databases">
        <authorList>
            <person name="Tagini F."/>
        </authorList>
    </citation>
    <scope>NUCLEOTIDE SEQUENCE [LARGE SCALE GENOMIC DNA]</scope>
    <source>
        <strain evidence="1 2">MK136</strain>
    </source>
</reference>